<feature type="domain" description="DUF8018" evidence="18">
    <location>
        <begin position="219"/>
        <end position="319"/>
    </location>
</feature>
<evidence type="ECO:0000256" key="17">
    <source>
        <dbReference type="SAM" id="Phobius"/>
    </source>
</evidence>
<sequence length="326" mass="36178">MEKKTCLRPLSPHLPIYKPQLTSTFPISHRISGAFLATIVLFFYLLCLKIGLICFTYKNFYQFFFFSSKLILISVEITALALSYHLFNGVRHLLTDFSGFLFLRIGWEFAKWKLYFRVPETVWLISTCMILALLSFSCVEIAESAGSSSSSGGVGKLPLPSTTSSPVPSISSRGASWIDECFGPEVSSSAPNPEQQQGEEAGPSNQPLPVEAYPYTDTEVIGGDSVSAIQLRLLGKYASPSAAIIEMARLEAQDLFEVKVEIIKLMAQWDQTGDWMGRGARALDNPRTASGEESLEKLSDIWTDLQETGPLSDVFSKLQNQVFQQR</sequence>
<keyword evidence="13" id="KW-0408">Iron</keyword>
<evidence type="ECO:0000313" key="20">
    <source>
        <dbReference type="Proteomes" id="UP000237347"/>
    </source>
</evidence>
<evidence type="ECO:0000256" key="14">
    <source>
        <dbReference type="ARBA" id="ARBA00023128"/>
    </source>
</evidence>
<evidence type="ECO:0000313" key="19">
    <source>
        <dbReference type="EMBL" id="KAK7809270.1"/>
    </source>
</evidence>
<evidence type="ECO:0000256" key="15">
    <source>
        <dbReference type="ARBA" id="ARBA00023136"/>
    </source>
</evidence>
<evidence type="ECO:0000256" key="4">
    <source>
        <dbReference type="ARBA" id="ARBA00005163"/>
    </source>
</evidence>
<comment type="caution">
    <text evidence="19">The sequence shown here is derived from an EMBL/GenBank/DDBJ whole genome shotgun (WGS) entry which is preliminary data.</text>
</comment>
<comment type="subcellular location">
    <subcellularLocation>
        <location evidence="3">Mitochondrion inner membrane</location>
        <topology evidence="3">Single-pass membrane protein</topology>
    </subcellularLocation>
</comment>
<evidence type="ECO:0000256" key="2">
    <source>
        <dbReference type="ARBA" id="ARBA00004050"/>
    </source>
</evidence>
<evidence type="ECO:0000256" key="5">
    <source>
        <dbReference type="ARBA" id="ARBA00011313"/>
    </source>
</evidence>
<dbReference type="CDD" id="cd03499">
    <property type="entry name" value="SQR_TypeC_SdhC"/>
    <property type="match status" value="1"/>
</dbReference>
<feature type="region of interest" description="Disordered" evidence="16">
    <location>
        <begin position="145"/>
        <end position="171"/>
    </location>
</feature>
<dbReference type="Pfam" id="PF01127">
    <property type="entry name" value="Sdh_cyt"/>
    <property type="match status" value="1"/>
</dbReference>
<dbReference type="GO" id="GO:0009055">
    <property type="term" value="F:electron transfer activity"/>
    <property type="evidence" value="ECO:0007669"/>
    <property type="project" value="InterPro"/>
</dbReference>
<dbReference type="EMBL" id="PKMF04002343">
    <property type="protein sequence ID" value="KAK7809270.1"/>
    <property type="molecule type" value="Genomic_DNA"/>
</dbReference>
<comment type="function">
    <text evidence="2">Membrane-anchoring subunit of succinate dehydrogenase (SDH).</text>
</comment>
<dbReference type="GO" id="GO:0006099">
    <property type="term" value="P:tricarboxylic acid cycle"/>
    <property type="evidence" value="ECO:0007669"/>
    <property type="project" value="UniProtKB-KW"/>
</dbReference>
<organism evidence="19 20">
    <name type="scientific">Quercus suber</name>
    <name type="common">Cork oak</name>
    <dbReference type="NCBI Taxonomy" id="58331"/>
    <lineage>
        <taxon>Eukaryota</taxon>
        <taxon>Viridiplantae</taxon>
        <taxon>Streptophyta</taxon>
        <taxon>Embryophyta</taxon>
        <taxon>Tracheophyta</taxon>
        <taxon>Spermatophyta</taxon>
        <taxon>Magnoliopsida</taxon>
        <taxon>eudicotyledons</taxon>
        <taxon>Gunneridae</taxon>
        <taxon>Pentapetalae</taxon>
        <taxon>rosids</taxon>
        <taxon>fabids</taxon>
        <taxon>Fagales</taxon>
        <taxon>Fagaceae</taxon>
        <taxon>Quercus</taxon>
    </lineage>
</organism>
<evidence type="ECO:0000256" key="9">
    <source>
        <dbReference type="ARBA" id="ARBA00022692"/>
    </source>
</evidence>
<keyword evidence="20" id="KW-1185">Reference proteome</keyword>
<dbReference type="Gene3D" id="1.20.1300.10">
    <property type="entry name" value="Fumarate reductase/succinate dehydrogenase, transmembrane subunit"/>
    <property type="match status" value="1"/>
</dbReference>
<dbReference type="FunFam" id="1.20.1300.10:FF:000014">
    <property type="entry name" value="Succinate dehydrogenase subunit 3-1, mitochondrial"/>
    <property type="match status" value="1"/>
</dbReference>
<feature type="transmembrane region" description="Helical" evidence="17">
    <location>
        <begin position="69"/>
        <end position="87"/>
    </location>
</feature>
<keyword evidence="6" id="KW-0813">Transport</keyword>
<accession>A0AAW0I3Z4</accession>
<dbReference type="InterPro" id="IPR014314">
    <property type="entry name" value="Succ_DH_cytb556"/>
</dbReference>
<keyword evidence="12 17" id="KW-1133">Transmembrane helix</keyword>
<evidence type="ECO:0000256" key="1">
    <source>
        <dbReference type="ARBA" id="ARBA00001971"/>
    </source>
</evidence>
<keyword evidence="7" id="KW-0816">Tricarboxylic acid cycle</keyword>
<geneLocation type="mitochondrion" evidence="19"/>
<dbReference type="PANTHER" id="PTHR35289:SF1">
    <property type="entry name" value="ATP SYNTHASE 9 MITOCHONDRIAL-RELATED"/>
    <property type="match status" value="1"/>
</dbReference>
<evidence type="ECO:0000256" key="6">
    <source>
        <dbReference type="ARBA" id="ARBA00022448"/>
    </source>
</evidence>
<dbReference type="Pfam" id="PF26057">
    <property type="entry name" value="DUF8018"/>
    <property type="match status" value="1"/>
</dbReference>
<dbReference type="GO" id="GO:0045273">
    <property type="term" value="C:respiratory chain complex II (succinate dehydrogenase)"/>
    <property type="evidence" value="ECO:0007669"/>
    <property type="project" value="UniProtKB-ARBA"/>
</dbReference>
<dbReference type="InterPro" id="IPR034804">
    <property type="entry name" value="SQR/QFR_C/D"/>
</dbReference>
<keyword evidence="10" id="KW-0479">Metal-binding</keyword>
<keyword evidence="11" id="KW-0809">Transit peptide</keyword>
<dbReference type="InterPro" id="IPR058331">
    <property type="entry name" value="DUF8018"/>
</dbReference>
<dbReference type="GO" id="GO:0046872">
    <property type="term" value="F:metal ion binding"/>
    <property type="evidence" value="ECO:0007669"/>
    <property type="project" value="UniProtKB-KW"/>
</dbReference>
<evidence type="ECO:0000256" key="8">
    <source>
        <dbReference type="ARBA" id="ARBA00022617"/>
    </source>
</evidence>
<dbReference type="SUPFAM" id="SSF81343">
    <property type="entry name" value="Fumarate reductase respiratory complex transmembrane subunits"/>
    <property type="match status" value="1"/>
</dbReference>
<evidence type="ECO:0000256" key="12">
    <source>
        <dbReference type="ARBA" id="ARBA00022989"/>
    </source>
</evidence>
<feature type="compositionally biased region" description="Polar residues" evidence="16">
    <location>
        <begin position="186"/>
        <end position="207"/>
    </location>
</feature>
<dbReference type="PANTHER" id="PTHR35289">
    <property type="entry name" value="TRANSMEMBRANE PROTEIN"/>
    <property type="match status" value="1"/>
</dbReference>
<dbReference type="AlphaFoldDB" id="A0AAW0I3Z4"/>
<evidence type="ECO:0000259" key="18">
    <source>
        <dbReference type="Pfam" id="PF26057"/>
    </source>
</evidence>
<evidence type="ECO:0000256" key="10">
    <source>
        <dbReference type="ARBA" id="ARBA00022723"/>
    </source>
</evidence>
<protein>
    <submittedName>
        <fullName evidence="19">Succinate dehydrogenase subunit 3</fullName>
    </submittedName>
</protein>
<keyword evidence="14 19" id="KW-0496">Mitochondrion</keyword>
<evidence type="ECO:0000256" key="3">
    <source>
        <dbReference type="ARBA" id="ARBA00004434"/>
    </source>
</evidence>
<feature type="transmembrane region" description="Helical" evidence="17">
    <location>
        <begin position="34"/>
        <end position="57"/>
    </location>
</feature>
<feature type="region of interest" description="Disordered" evidence="16">
    <location>
        <begin position="186"/>
        <end position="211"/>
    </location>
</feature>
<comment type="pathway">
    <text evidence="4">Carbohydrate metabolism; tricarboxylic acid cycle.</text>
</comment>
<evidence type="ECO:0000256" key="16">
    <source>
        <dbReference type="SAM" id="MobiDB-lite"/>
    </source>
</evidence>
<dbReference type="InterPro" id="IPR000701">
    <property type="entry name" value="SuccDH_FuR_B_TM-su"/>
</dbReference>
<evidence type="ECO:0000256" key="13">
    <source>
        <dbReference type="ARBA" id="ARBA00023004"/>
    </source>
</evidence>
<dbReference type="GO" id="GO:0005743">
    <property type="term" value="C:mitochondrial inner membrane"/>
    <property type="evidence" value="ECO:0007669"/>
    <property type="project" value="UniProtKB-SubCell"/>
</dbReference>
<comment type="subunit">
    <text evidence="5">Component of complex II composed of eight subunits in plants: four classical SDH subunits SDH1, SDH2, SDH3 and SDH4 (a flavoprotein (FP), an iron-sulfur protein (IP), and a cytochrome b composed of a large and a small subunit.), as well as four subunits unknown in mitochondria from bacteria and heterotrophic eukaryotes.</text>
</comment>
<evidence type="ECO:0000256" key="11">
    <source>
        <dbReference type="ARBA" id="ARBA00022946"/>
    </source>
</evidence>
<dbReference type="NCBIfam" id="TIGR02970">
    <property type="entry name" value="succ_dehyd_cytB"/>
    <property type="match status" value="1"/>
</dbReference>
<proteinExistence type="predicted"/>
<keyword evidence="15 17" id="KW-0472">Membrane</keyword>
<evidence type="ECO:0000256" key="7">
    <source>
        <dbReference type="ARBA" id="ARBA00022532"/>
    </source>
</evidence>
<keyword evidence="9 17" id="KW-0812">Transmembrane</keyword>
<reference evidence="19 20" key="1">
    <citation type="journal article" date="2018" name="Sci. Data">
        <title>The draft genome sequence of cork oak.</title>
        <authorList>
            <person name="Ramos A.M."/>
            <person name="Usie A."/>
            <person name="Barbosa P."/>
            <person name="Barros P.M."/>
            <person name="Capote T."/>
            <person name="Chaves I."/>
            <person name="Simoes F."/>
            <person name="Abreu I."/>
            <person name="Carrasquinho I."/>
            <person name="Faro C."/>
            <person name="Guimaraes J.B."/>
            <person name="Mendonca D."/>
            <person name="Nobrega F."/>
            <person name="Rodrigues L."/>
            <person name="Saibo N.J.M."/>
            <person name="Varela M.C."/>
            <person name="Egas C."/>
            <person name="Matos J."/>
            <person name="Miguel C.M."/>
            <person name="Oliveira M.M."/>
            <person name="Ricardo C.P."/>
            <person name="Goncalves S."/>
        </authorList>
    </citation>
    <scope>NUCLEOTIDE SEQUENCE [LARGE SCALE GENOMIC DNA]</scope>
    <source>
        <strain evidence="20">cv. HL8</strain>
    </source>
</reference>
<gene>
    <name evidence="19" type="primary">sdh3</name>
    <name evidence="19" type="ORF">CFP56_MT034</name>
</gene>
<dbReference type="Proteomes" id="UP000237347">
    <property type="component" value="Unassembled WGS sequence"/>
</dbReference>
<keyword evidence="8" id="KW-0349">Heme</keyword>
<name>A0AAW0I3Z4_QUESU</name>
<dbReference type="InterPro" id="IPR052694">
    <property type="entry name" value="Mt_uS3-like"/>
</dbReference>
<comment type="cofactor">
    <cofactor evidence="1">
        <name>heme</name>
        <dbReference type="ChEBI" id="CHEBI:30413"/>
    </cofactor>
</comment>